<accession>A0A8B8F225</accession>
<protein>
    <submittedName>
        <fullName evidence="3">F-box/LRR-repeat protein 20-like</fullName>
    </submittedName>
</protein>
<evidence type="ECO:0000313" key="3">
    <source>
        <dbReference type="RefSeq" id="XP_022345873.1"/>
    </source>
</evidence>
<dbReference type="AlphaFoldDB" id="A0A8B8F225"/>
<dbReference type="Gene3D" id="3.80.10.10">
    <property type="entry name" value="Ribonuclease Inhibitor"/>
    <property type="match status" value="3"/>
</dbReference>
<reference evidence="3" key="1">
    <citation type="submission" date="2025-08" db="UniProtKB">
        <authorList>
            <consortium name="RefSeq"/>
        </authorList>
    </citation>
    <scope>IDENTIFICATION</scope>
    <source>
        <tissue evidence="3">Whole sample</tissue>
    </source>
</reference>
<sequence length="558" mass="61861">MKSLEDTCIHCIMNSIEDIPNIRQKLPRIYKELLLTRLSEHNLLTSKVLDCVKRELCVNSLQHLQLYQCDQVNDQFLKSFASPQRQLKTIVIEKCNVTDAGILAVTSQQKSLETVMLKNLSQLTPKGLQNIKSAHLTTLNLKGCSLMNSKGILTVLQNNPSVEVLHLAGQGNHKYDDTLFYNIAQTVGPTLKELHFAPHTISDACLCILAASCPNLEVLNLYGCPRITGDSLLKLTQSCTSLRNLDLSYCIHLSQSPDNQSLWTLPVTLTTLSLCGIMLEDGGILVEALERLRNLQTVRLCGIPCLNDETFTKIMEKRGSHLSEIDLSGMRKSDFTDKGLRAISKYCMSLEELNISMCHTFTGNTLLPLLEDAERAPHLRKLYLSSRQIHYDVLCAAATYCHGLLSLDLGGVSCVDDHLLELLAHNTPKLQRLGIKGCSKVTDKGLCTLSGSCQSLAFLVLSGVNNITDKSIFCIANNCPYLQEIYLNGCKQISSTTLQYLKDCCVSTVYVQHVTPNQAPEQLMAKNLDTGEFCRVDLIGFTTPYSRGQITKADLSEV</sequence>
<organism evidence="2 3">
    <name type="scientific">Crassostrea virginica</name>
    <name type="common">Eastern oyster</name>
    <dbReference type="NCBI Taxonomy" id="6565"/>
    <lineage>
        <taxon>Eukaryota</taxon>
        <taxon>Metazoa</taxon>
        <taxon>Spiralia</taxon>
        <taxon>Lophotrochozoa</taxon>
        <taxon>Mollusca</taxon>
        <taxon>Bivalvia</taxon>
        <taxon>Autobranchia</taxon>
        <taxon>Pteriomorphia</taxon>
        <taxon>Ostreida</taxon>
        <taxon>Ostreoidea</taxon>
        <taxon>Ostreidae</taxon>
        <taxon>Crassostrea</taxon>
    </lineage>
</organism>
<feature type="domain" description="F-box/LRR-repeat protein 15-like leucin rich repeat" evidence="1">
    <location>
        <begin position="71"/>
        <end position="255"/>
    </location>
</feature>
<dbReference type="GO" id="GO:0019005">
    <property type="term" value="C:SCF ubiquitin ligase complex"/>
    <property type="evidence" value="ECO:0007669"/>
    <property type="project" value="TreeGrafter"/>
</dbReference>
<dbReference type="InterPro" id="IPR032675">
    <property type="entry name" value="LRR_dom_sf"/>
</dbReference>
<dbReference type="Proteomes" id="UP000694844">
    <property type="component" value="Chromosome 5"/>
</dbReference>
<dbReference type="KEGG" id="cvn:111138289"/>
<dbReference type="InterPro" id="IPR006553">
    <property type="entry name" value="Leu-rich_rpt_Cys-con_subtyp"/>
</dbReference>
<evidence type="ECO:0000313" key="2">
    <source>
        <dbReference type="Proteomes" id="UP000694844"/>
    </source>
</evidence>
<dbReference type="PANTHER" id="PTHR13318">
    <property type="entry name" value="PARTNER OF PAIRED, ISOFORM B-RELATED"/>
    <property type="match status" value="1"/>
</dbReference>
<dbReference type="SMART" id="SM00367">
    <property type="entry name" value="LRR_CC"/>
    <property type="match status" value="12"/>
</dbReference>
<dbReference type="GO" id="GO:0031146">
    <property type="term" value="P:SCF-dependent proteasomal ubiquitin-dependent protein catabolic process"/>
    <property type="evidence" value="ECO:0007669"/>
    <property type="project" value="TreeGrafter"/>
</dbReference>
<dbReference type="OrthoDB" id="27842at2759"/>
<gene>
    <name evidence="3" type="primary">LOC111138289</name>
</gene>
<dbReference type="GeneID" id="111138289"/>
<feature type="domain" description="F-box/LRR-repeat protein 15-like leucin rich repeat" evidence="1">
    <location>
        <begin position="278"/>
        <end position="501"/>
    </location>
</feature>
<evidence type="ECO:0000259" key="1">
    <source>
        <dbReference type="Pfam" id="PF25372"/>
    </source>
</evidence>
<dbReference type="InterPro" id="IPR057207">
    <property type="entry name" value="FBXL15_LRR"/>
</dbReference>
<dbReference type="SUPFAM" id="SSF52047">
    <property type="entry name" value="RNI-like"/>
    <property type="match status" value="2"/>
</dbReference>
<dbReference type="Pfam" id="PF25372">
    <property type="entry name" value="DUF7885"/>
    <property type="match status" value="2"/>
</dbReference>
<dbReference type="RefSeq" id="XP_022345873.1">
    <property type="nucleotide sequence ID" value="XM_022490165.1"/>
</dbReference>
<keyword evidence="2" id="KW-1185">Reference proteome</keyword>
<proteinExistence type="predicted"/>
<name>A0A8B8F225_CRAVI</name>